<dbReference type="EMBL" id="KV417948">
    <property type="protein sequence ID" value="KZP04198.1"/>
    <property type="molecule type" value="Genomic_DNA"/>
</dbReference>
<organism evidence="1 3">
    <name type="scientific">Athelia psychrophila</name>
    <dbReference type="NCBI Taxonomy" id="1759441"/>
    <lineage>
        <taxon>Eukaryota</taxon>
        <taxon>Fungi</taxon>
        <taxon>Dikarya</taxon>
        <taxon>Basidiomycota</taxon>
        <taxon>Agaricomycotina</taxon>
        <taxon>Agaricomycetes</taxon>
        <taxon>Agaricomycetidae</taxon>
        <taxon>Atheliales</taxon>
        <taxon>Atheliaceae</taxon>
        <taxon>Athelia</taxon>
    </lineage>
</organism>
<keyword evidence="3" id="KW-1185">Reference proteome</keyword>
<dbReference type="Proteomes" id="UP000076532">
    <property type="component" value="Unassembled WGS sequence"/>
</dbReference>
<accession>A0A167UQY0</accession>
<name>A0A167UQY0_9AGAM</name>
<dbReference type="EMBL" id="KV417655">
    <property type="protein sequence ID" value="KZP11921.1"/>
    <property type="molecule type" value="Genomic_DNA"/>
</dbReference>
<evidence type="ECO:0000313" key="1">
    <source>
        <dbReference type="EMBL" id="KZP04198.1"/>
    </source>
</evidence>
<protein>
    <submittedName>
        <fullName evidence="1">Uncharacterized protein</fullName>
    </submittedName>
</protein>
<sequence>MVSHLQPLPEGHDTHSVPLEDLFRAIIRVKGKADTAPSLRALDNRIFTNAIKMRSLPARSRDAYAH</sequence>
<evidence type="ECO:0000313" key="2">
    <source>
        <dbReference type="EMBL" id="KZP11921.1"/>
    </source>
</evidence>
<proteinExistence type="predicted"/>
<dbReference type="AlphaFoldDB" id="A0A167UQY0"/>
<evidence type="ECO:0000313" key="3">
    <source>
        <dbReference type="Proteomes" id="UP000076532"/>
    </source>
</evidence>
<gene>
    <name evidence="2" type="ORF">FIBSPDRAFT_961858</name>
    <name evidence="1" type="ORF">FIBSPDRAFT_968344</name>
</gene>
<reference evidence="1 3" key="1">
    <citation type="journal article" date="2016" name="Mol. Biol. Evol.">
        <title>Comparative Genomics of Early-Diverging Mushroom-Forming Fungi Provides Insights into the Origins of Lignocellulose Decay Capabilities.</title>
        <authorList>
            <person name="Nagy L.G."/>
            <person name="Riley R."/>
            <person name="Tritt A."/>
            <person name="Adam C."/>
            <person name="Daum C."/>
            <person name="Floudas D."/>
            <person name="Sun H."/>
            <person name="Yadav J.S."/>
            <person name="Pangilinan J."/>
            <person name="Larsson K.H."/>
            <person name="Matsuura K."/>
            <person name="Barry K."/>
            <person name="Labutti K."/>
            <person name="Kuo R."/>
            <person name="Ohm R.A."/>
            <person name="Bhattacharya S.S."/>
            <person name="Shirouzu T."/>
            <person name="Yoshinaga Y."/>
            <person name="Martin F.M."/>
            <person name="Grigoriev I.V."/>
            <person name="Hibbett D.S."/>
        </authorList>
    </citation>
    <scope>NUCLEOTIDE SEQUENCE [LARGE SCALE GENOMIC DNA]</scope>
    <source>
        <strain evidence="1 3">CBS 109695</strain>
    </source>
</reference>